<dbReference type="EMBL" id="NUSP01000032">
    <property type="protein sequence ID" value="PHD56622.1"/>
    <property type="molecule type" value="Genomic_DNA"/>
</dbReference>
<dbReference type="AlphaFoldDB" id="A0A2C4PWN9"/>
<sequence length="72" mass="8825">MFGKTGFTSKLQKYHWVFIFTIWDQEKIVICKKRFFPFISTYLLNLNFLLTYNSFILKIKEEDDEIESKLYL</sequence>
<reference evidence="1 2" key="1">
    <citation type="submission" date="2017-09" db="EMBL/GenBank/DDBJ databases">
        <title>Large-scale bioinformatics analysis of Bacillus genomes uncovers conserved roles of natural products in bacterial physiology.</title>
        <authorList>
            <consortium name="Agbiome Team Llc"/>
            <person name="Bleich R.M."/>
            <person name="Grubbs K.J."/>
            <person name="Santa Maria K.C."/>
            <person name="Allen S.E."/>
            <person name="Farag S."/>
            <person name="Shank E.A."/>
            <person name="Bowers A."/>
        </authorList>
    </citation>
    <scope>NUCLEOTIDE SEQUENCE [LARGE SCALE GENOMIC DNA]</scope>
    <source>
        <strain evidence="1 2">AFS044295</strain>
    </source>
</reference>
<evidence type="ECO:0000313" key="2">
    <source>
        <dbReference type="Proteomes" id="UP000223364"/>
    </source>
</evidence>
<proteinExistence type="predicted"/>
<accession>A0A2C4PWN9</accession>
<protein>
    <submittedName>
        <fullName evidence="1">Uncharacterized protein</fullName>
    </submittedName>
</protein>
<organism evidence="1 2">
    <name type="scientific">Bacillus wiedmannii</name>
    <dbReference type="NCBI Taxonomy" id="1890302"/>
    <lineage>
        <taxon>Bacteria</taxon>
        <taxon>Bacillati</taxon>
        <taxon>Bacillota</taxon>
        <taxon>Bacilli</taxon>
        <taxon>Bacillales</taxon>
        <taxon>Bacillaceae</taxon>
        <taxon>Bacillus</taxon>
        <taxon>Bacillus cereus group</taxon>
    </lineage>
</organism>
<gene>
    <name evidence="1" type="ORF">COF57_26220</name>
</gene>
<evidence type="ECO:0000313" key="1">
    <source>
        <dbReference type="EMBL" id="PHD56622.1"/>
    </source>
</evidence>
<name>A0A2C4PWN9_9BACI</name>
<dbReference type="Proteomes" id="UP000223364">
    <property type="component" value="Unassembled WGS sequence"/>
</dbReference>
<comment type="caution">
    <text evidence="1">The sequence shown here is derived from an EMBL/GenBank/DDBJ whole genome shotgun (WGS) entry which is preliminary data.</text>
</comment>